<dbReference type="GO" id="GO:0070987">
    <property type="term" value="P:error-free translesion synthesis"/>
    <property type="evidence" value="ECO:0007669"/>
    <property type="project" value="EnsemblFungi"/>
</dbReference>
<dbReference type="GO" id="GO:0003697">
    <property type="term" value="F:single-stranded DNA binding"/>
    <property type="evidence" value="ECO:0007669"/>
    <property type="project" value="EnsemblFungi"/>
</dbReference>
<dbReference type="KEGG" id="ndi:NDAI_0J02090"/>
<dbReference type="Gene3D" id="3.40.50.300">
    <property type="entry name" value="P-loop containing nucleotide triphosphate hydrolases"/>
    <property type="match status" value="1"/>
</dbReference>
<dbReference type="RefSeq" id="XP_003672344.1">
    <property type="nucleotide sequence ID" value="XM_003672296.1"/>
</dbReference>
<dbReference type="InterPro" id="IPR027417">
    <property type="entry name" value="P-loop_NTPase"/>
</dbReference>
<dbReference type="GO" id="GO:0035861">
    <property type="term" value="C:site of double-strand break"/>
    <property type="evidence" value="ECO:0007669"/>
    <property type="project" value="EnsemblFungi"/>
</dbReference>
<dbReference type="GO" id="GO:0097196">
    <property type="term" value="C:Shu complex"/>
    <property type="evidence" value="ECO:0007669"/>
    <property type="project" value="EnsemblFungi"/>
</dbReference>
<dbReference type="InterPro" id="IPR031779">
    <property type="entry name" value="Psy3"/>
</dbReference>
<evidence type="ECO:0000313" key="1">
    <source>
        <dbReference type="EMBL" id="CCD27101.1"/>
    </source>
</evidence>
<dbReference type="AlphaFoldDB" id="G0WH23"/>
<evidence type="ECO:0008006" key="3">
    <source>
        <dbReference type="Google" id="ProtNLM"/>
    </source>
</evidence>
<dbReference type="eggNOG" id="ENOG502S12B">
    <property type="taxonomic scope" value="Eukaryota"/>
</dbReference>
<dbReference type="GO" id="GO:0000730">
    <property type="term" value="P:DNA recombinase assembly"/>
    <property type="evidence" value="ECO:0007669"/>
    <property type="project" value="EnsemblFungi"/>
</dbReference>
<sequence length="274" mass="31367">MDVLAHCRIYPLANYIRPELKFINISNDLIINNNKSIISVNDHLDDDKNDDNNTNKVALAHLIEHEFKLTTFKKKLLIDLITIPNHEKNGKNSYLIIDISSTWKQYLIELFDRENNQTNFTTSINYMNSFSILNMDGLINFLMQLNGSPIDALKRCQQYPSTSSDSIDQYQLSGIIIDNLSYISSSSSSSTSTFPLLLKLLKLLRKSFGCWIFTTSYGISYYKGIENSLESSPSSSSIHLQQHSKKLPTYFPESFINGMDMILLHETELKSRIL</sequence>
<dbReference type="Proteomes" id="UP000000689">
    <property type="component" value="Chromosome 10"/>
</dbReference>
<dbReference type="HOGENOM" id="CLU_103058_0_0_1"/>
<dbReference type="GeneID" id="11494439"/>
<protein>
    <recommendedName>
        <fullName evidence="3">Elongator complex protein 5</fullName>
    </recommendedName>
</protein>
<dbReference type="STRING" id="1071378.G0WH23"/>
<dbReference type="OMA" id="AHCRVYP"/>
<accession>G0WH23</accession>
<proteinExistence type="predicted"/>
<gene>
    <name evidence="1" type="primary">NDAI0J02090</name>
    <name evidence="1" type="ordered locus">NDAI_0J02090</name>
</gene>
<reference evidence="1 2" key="1">
    <citation type="journal article" date="2011" name="Proc. Natl. Acad. Sci. U.S.A.">
        <title>Evolutionary erosion of yeast sex chromosomes by mating-type switching accidents.</title>
        <authorList>
            <person name="Gordon J.L."/>
            <person name="Armisen D."/>
            <person name="Proux-Wera E."/>
            <person name="Oheigeartaigh S.S."/>
            <person name="Byrne K.P."/>
            <person name="Wolfe K.H."/>
        </authorList>
    </citation>
    <scope>NUCLEOTIDE SEQUENCE [LARGE SCALE GENOMIC DNA]</scope>
    <source>
        <strain evidence="2">ATCC 10597 / BCRC 20456 / CBS 421 / NBRC 0211 / NRRL Y-12639</strain>
    </source>
</reference>
<name>G0WH23_NAUDC</name>
<organism evidence="1 2">
    <name type="scientific">Naumovozyma dairenensis (strain ATCC 10597 / BCRC 20456 / CBS 421 / NBRC 0211 / NRRL Y-12639)</name>
    <name type="common">Saccharomyces dairenensis</name>
    <dbReference type="NCBI Taxonomy" id="1071378"/>
    <lineage>
        <taxon>Eukaryota</taxon>
        <taxon>Fungi</taxon>
        <taxon>Dikarya</taxon>
        <taxon>Ascomycota</taxon>
        <taxon>Saccharomycotina</taxon>
        <taxon>Saccharomycetes</taxon>
        <taxon>Saccharomycetales</taxon>
        <taxon>Saccharomycetaceae</taxon>
        <taxon>Naumovozyma</taxon>
    </lineage>
</organism>
<dbReference type="EMBL" id="HE580276">
    <property type="protein sequence ID" value="CCD27101.1"/>
    <property type="molecule type" value="Genomic_DNA"/>
</dbReference>
<dbReference type="GO" id="GO:0005634">
    <property type="term" value="C:nucleus"/>
    <property type="evidence" value="ECO:0007669"/>
    <property type="project" value="EnsemblFungi"/>
</dbReference>
<evidence type="ECO:0000313" key="2">
    <source>
        <dbReference type="Proteomes" id="UP000000689"/>
    </source>
</evidence>
<dbReference type="OrthoDB" id="4055611at2759"/>
<dbReference type="Pfam" id="PF16836">
    <property type="entry name" value="PSY3"/>
    <property type="match status" value="1"/>
</dbReference>
<keyword evidence="2" id="KW-1185">Reference proteome</keyword>